<accession>A0A0F9J5N5</accession>
<comment type="caution">
    <text evidence="1">The sequence shown here is derived from an EMBL/GenBank/DDBJ whole genome shotgun (WGS) entry which is preliminary data.</text>
</comment>
<organism evidence="1">
    <name type="scientific">marine sediment metagenome</name>
    <dbReference type="NCBI Taxonomy" id="412755"/>
    <lineage>
        <taxon>unclassified sequences</taxon>
        <taxon>metagenomes</taxon>
        <taxon>ecological metagenomes</taxon>
    </lineage>
</organism>
<reference evidence="1" key="1">
    <citation type="journal article" date="2015" name="Nature">
        <title>Complex archaea that bridge the gap between prokaryotes and eukaryotes.</title>
        <authorList>
            <person name="Spang A."/>
            <person name="Saw J.H."/>
            <person name="Jorgensen S.L."/>
            <person name="Zaremba-Niedzwiedzka K."/>
            <person name="Martijn J."/>
            <person name="Lind A.E."/>
            <person name="van Eijk R."/>
            <person name="Schleper C."/>
            <person name="Guy L."/>
            <person name="Ettema T.J."/>
        </authorList>
    </citation>
    <scope>NUCLEOTIDE SEQUENCE</scope>
</reference>
<dbReference type="InterPro" id="IPR027417">
    <property type="entry name" value="P-loop_NTPase"/>
</dbReference>
<evidence type="ECO:0008006" key="2">
    <source>
        <dbReference type="Google" id="ProtNLM"/>
    </source>
</evidence>
<proteinExistence type="predicted"/>
<dbReference type="Pfam" id="PF13207">
    <property type="entry name" value="AAA_17"/>
    <property type="match status" value="1"/>
</dbReference>
<dbReference type="EMBL" id="LAZR01012269">
    <property type="protein sequence ID" value="KKM27714.1"/>
    <property type="molecule type" value="Genomic_DNA"/>
</dbReference>
<gene>
    <name evidence="1" type="ORF">LCGC14_1571910</name>
</gene>
<dbReference type="Gene3D" id="3.40.50.300">
    <property type="entry name" value="P-loop containing nucleotide triphosphate hydrolases"/>
    <property type="match status" value="1"/>
</dbReference>
<evidence type="ECO:0000313" key="1">
    <source>
        <dbReference type="EMBL" id="KKM27714.1"/>
    </source>
</evidence>
<sequence length="60" mass="6453">MLCLDESKKIVIVGIPGVGKTTVVTKVFEILNSKNKSVSVISFGNLMFEEALKYGFKGSG</sequence>
<name>A0A0F9J5N5_9ZZZZ</name>
<dbReference type="AlphaFoldDB" id="A0A0F9J5N5"/>
<protein>
    <recommendedName>
        <fullName evidence="2">CobW/HypB/UreG nucleotide-binding domain-containing protein</fullName>
    </recommendedName>
</protein>
<dbReference type="SUPFAM" id="SSF52540">
    <property type="entry name" value="P-loop containing nucleoside triphosphate hydrolases"/>
    <property type="match status" value="1"/>
</dbReference>